<gene>
    <name evidence="2" type="ORF">SPIL2461_LOCUS13288</name>
</gene>
<organism evidence="2 3">
    <name type="scientific">Symbiodinium pilosum</name>
    <name type="common">Dinoflagellate</name>
    <dbReference type="NCBI Taxonomy" id="2952"/>
    <lineage>
        <taxon>Eukaryota</taxon>
        <taxon>Sar</taxon>
        <taxon>Alveolata</taxon>
        <taxon>Dinophyceae</taxon>
        <taxon>Suessiales</taxon>
        <taxon>Symbiodiniaceae</taxon>
        <taxon>Symbiodinium</taxon>
    </lineage>
</organism>
<name>A0A812T8J2_SYMPI</name>
<protein>
    <submittedName>
        <fullName evidence="2">Uncharacterized protein</fullName>
    </submittedName>
</protein>
<evidence type="ECO:0000256" key="1">
    <source>
        <dbReference type="SAM" id="MobiDB-lite"/>
    </source>
</evidence>
<feature type="region of interest" description="Disordered" evidence="1">
    <location>
        <begin position="1"/>
        <end position="62"/>
    </location>
</feature>
<reference evidence="2" key="1">
    <citation type="submission" date="2021-02" db="EMBL/GenBank/DDBJ databases">
        <authorList>
            <person name="Dougan E. K."/>
            <person name="Rhodes N."/>
            <person name="Thang M."/>
            <person name="Chan C."/>
        </authorList>
    </citation>
    <scope>NUCLEOTIDE SEQUENCE</scope>
</reference>
<dbReference type="OrthoDB" id="430903at2759"/>
<keyword evidence="3" id="KW-1185">Reference proteome</keyword>
<dbReference type="EMBL" id="CAJNIZ010028768">
    <property type="protein sequence ID" value="CAE7510702.1"/>
    <property type="molecule type" value="Genomic_DNA"/>
</dbReference>
<feature type="non-terminal residue" evidence="2">
    <location>
        <position position="155"/>
    </location>
</feature>
<dbReference type="AlphaFoldDB" id="A0A812T8J2"/>
<proteinExistence type="predicted"/>
<feature type="compositionally biased region" description="Polar residues" evidence="1">
    <location>
        <begin position="44"/>
        <end position="55"/>
    </location>
</feature>
<dbReference type="Proteomes" id="UP000649617">
    <property type="component" value="Unassembled WGS sequence"/>
</dbReference>
<feature type="compositionally biased region" description="Basic and acidic residues" evidence="1">
    <location>
        <begin position="1"/>
        <end position="25"/>
    </location>
</feature>
<evidence type="ECO:0000313" key="2">
    <source>
        <dbReference type="EMBL" id="CAE7510702.1"/>
    </source>
</evidence>
<accession>A0A812T8J2</accession>
<evidence type="ECO:0000313" key="3">
    <source>
        <dbReference type="Proteomes" id="UP000649617"/>
    </source>
</evidence>
<sequence length="155" mass="16922">VAVYRKEMEKRGDSPGGKADEEGNRPKRRKSGGTPKAAEKEKSQVSTPTGKNSTADLLGNGSPSEAAEKILFKRVAVGSDQDEKVKKARVVKMSGDVAEVVTEGDYRSMDVEVGELREIEETQFGIPVPRKMDQSSPTDFAFLIDHVAEETPKKK</sequence>
<comment type="caution">
    <text evidence="2">The sequence shown here is derived from an EMBL/GenBank/DDBJ whole genome shotgun (WGS) entry which is preliminary data.</text>
</comment>